<sequence>MKNIIGALIIAALLTGCALGENQVKEALRKNPQIVFDTIEENPERFIEVVNRAAQKAQEAQYLKRAEIEKQKQDQDLKNPKKPSIQKDRRISGSDEGKIVIVEYADFQCPACRMAYSSLKQFKEKYKDQVQFYYKHMPLDFHPMAYPAAVYYEAIRLQDKNKAAKFYDELFLNQKDLSESFFNKTAAKVGANMQRLKADMKSDQIKKIIDADMDEFQSFGFSGTPALIMNGVAMDGAQSLAALEALAKKVTAQE</sequence>
<accession>A0A150WHC3</accession>
<keyword evidence="4" id="KW-1015">Disulfide bond</keyword>
<keyword evidence="2" id="KW-0732">Signal</keyword>
<gene>
    <name evidence="8" type="ORF">AZI86_16480</name>
</gene>
<evidence type="ECO:0000313" key="8">
    <source>
        <dbReference type="EMBL" id="KYG62428.1"/>
    </source>
</evidence>
<evidence type="ECO:0000256" key="2">
    <source>
        <dbReference type="ARBA" id="ARBA00022729"/>
    </source>
</evidence>
<organism evidence="8 9">
    <name type="scientific">Bdellovibrio bacteriovorus</name>
    <dbReference type="NCBI Taxonomy" id="959"/>
    <lineage>
        <taxon>Bacteria</taxon>
        <taxon>Pseudomonadati</taxon>
        <taxon>Bdellovibrionota</taxon>
        <taxon>Bdellovibrionia</taxon>
        <taxon>Bdellovibrionales</taxon>
        <taxon>Pseudobdellovibrionaceae</taxon>
        <taxon>Bdellovibrio</taxon>
    </lineage>
</organism>
<comment type="caution">
    <text evidence="8">The sequence shown here is derived from an EMBL/GenBank/DDBJ whole genome shotgun (WGS) entry which is preliminary data.</text>
</comment>
<feature type="region of interest" description="Disordered" evidence="6">
    <location>
        <begin position="71"/>
        <end position="91"/>
    </location>
</feature>
<keyword evidence="5" id="KW-0676">Redox-active center</keyword>
<dbReference type="RefSeq" id="WP_061836389.1">
    <property type="nucleotide sequence ID" value="NZ_LUKE01000005.1"/>
</dbReference>
<dbReference type="SUPFAM" id="SSF52833">
    <property type="entry name" value="Thioredoxin-like"/>
    <property type="match status" value="1"/>
</dbReference>
<evidence type="ECO:0000256" key="6">
    <source>
        <dbReference type="SAM" id="MobiDB-lite"/>
    </source>
</evidence>
<evidence type="ECO:0000256" key="3">
    <source>
        <dbReference type="ARBA" id="ARBA00023002"/>
    </source>
</evidence>
<dbReference type="OrthoDB" id="9808135at2"/>
<dbReference type="AlphaFoldDB" id="A0A150WHC3"/>
<name>A0A150WHC3_BDEBC</name>
<dbReference type="PROSITE" id="PS51352">
    <property type="entry name" value="THIOREDOXIN_2"/>
    <property type="match status" value="1"/>
</dbReference>
<dbReference type="Pfam" id="PF13462">
    <property type="entry name" value="Thioredoxin_4"/>
    <property type="match status" value="1"/>
</dbReference>
<evidence type="ECO:0000256" key="1">
    <source>
        <dbReference type="ARBA" id="ARBA00005791"/>
    </source>
</evidence>
<dbReference type="InterPro" id="IPR012336">
    <property type="entry name" value="Thioredoxin-like_fold"/>
</dbReference>
<keyword evidence="3" id="KW-0560">Oxidoreductase</keyword>
<dbReference type="InterPro" id="IPR013766">
    <property type="entry name" value="Thioredoxin_domain"/>
</dbReference>
<evidence type="ECO:0000259" key="7">
    <source>
        <dbReference type="PROSITE" id="PS51352"/>
    </source>
</evidence>
<proteinExistence type="inferred from homology"/>
<evidence type="ECO:0000256" key="5">
    <source>
        <dbReference type="ARBA" id="ARBA00023284"/>
    </source>
</evidence>
<dbReference type="PANTHER" id="PTHR13887:SF14">
    <property type="entry name" value="DISULFIDE BOND FORMATION PROTEIN D"/>
    <property type="match status" value="1"/>
</dbReference>
<dbReference type="EMBL" id="LUKE01000005">
    <property type="protein sequence ID" value="KYG62428.1"/>
    <property type="molecule type" value="Genomic_DNA"/>
</dbReference>
<dbReference type="Gene3D" id="3.40.30.10">
    <property type="entry name" value="Glutaredoxin"/>
    <property type="match status" value="1"/>
</dbReference>
<reference evidence="8 9" key="1">
    <citation type="submission" date="2016-03" db="EMBL/GenBank/DDBJ databases">
        <authorList>
            <person name="Ploux O."/>
        </authorList>
    </citation>
    <scope>NUCLEOTIDE SEQUENCE [LARGE SCALE GENOMIC DNA]</scope>
    <source>
        <strain evidence="8 9">R0</strain>
    </source>
</reference>
<keyword evidence="9" id="KW-1185">Reference proteome</keyword>
<evidence type="ECO:0000256" key="4">
    <source>
        <dbReference type="ARBA" id="ARBA00023157"/>
    </source>
</evidence>
<dbReference type="InterPro" id="IPR036249">
    <property type="entry name" value="Thioredoxin-like_sf"/>
</dbReference>
<dbReference type="PANTHER" id="PTHR13887">
    <property type="entry name" value="GLUTATHIONE S-TRANSFERASE KAPPA"/>
    <property type="match status" value="1"/>
</dbReference>
<dbReference type="GO" id="GO:0016491">
    <property type="term" value="F:oxidoreductase activity"/>
    <property type="evidence" value="ECO:0007669"/>
    <property type="project" value="UniProtKB-KW"/>
</dbReference>
<comment type="similarity">
    <text evidence="1">Belongs to the thioredoxin family. DsbA subfamily.</text>
</comment>
<protein>
    <recommendedName>
        <fullName evidence="7">Thioredoxin domain-containing protein</fullName>
    </recommendedName>
</protein>
<feature type="domain" description="Thioredoxin" evidence="7">
    <location>
        <begin position="51"/>
        <end position="252"/>
    </location>
</feature>
<evidence type="ECO:0000313" key="9">
    <source>
        <dbReference type="Proteomes" id="UP000075320"/>
    </source>
</evidence>
<dbReference type="PROSITE" id="PS51257">
    <property type="entry name" value="PROKAR_LIPOPROTEIN"/>
    <property type="match status" value="1"/>
</dbReference>
<dbReference type="Proteomes" id="UP000075320">
    <property type="component" value="Unassembled WGS sequence"/>
</dbReference>